<accession>A0ABN7XKG0</accession>
<keyword evidence="2" id="KW-1185">Reference proteome</keyword>
<gene>
    <name evidence="1" type="ORF">GMARGA_LOCUS43654</name>
</gene>
<reference evidence="1 2" key="1">
    <citation type="submission" date="2021-06" db="EMBL/GenBank/DDBJ databases">
        <authorList>
            <person name="Kallberg Y."/>
            <person name="Tangrot J."/>
            <person name="Rosling A."/>
        </authorList>
    </citation>
    <scope>NUCLEOTIDE SEQUENCE [LARGE SCALE GENOMIC DNA]</scope>
    <source>
        <strain evidence="1 2">120-4 pot B 10/14</strain>
    </source>
</reference>
<dbReference type="Proteomes" id="UP000789901">
    <property type="component" value="Unassembled WGS sequence"/>
</dbReference>
<dbReference type="EMBL" id="CAJVQB010142908">
    <property type="protein sequence ID" value="CAG8854833.1"/>
    <property type="molecule type" value="Genomic_DNA"/>
</dbReference>
<proteinExistence type="predicted"/>
<comment type="caution">
    <text evidence="1">The sequence shown here is derived from an EMBL/GenBank/DDBJ whole genome shotgun (WGS) entry which is preliminary data.</text>
</comment>
<evidence type="ECO:0000313" key="1">
    <source>
        <dbReference type="EMBL" id="CAG8854833.1"/>
    </source>
</evidence>
<name>A0ABN7XKG0_GIGMA</name>
<feature type="non-terminal residue" evidence="1">
    <location>
        <position position="44"/>
    </location>
</feature>
<organism evidence="1 2">
    <name type="scientific">Gigaspora margarita</name>
    <dbReference type="NCBI Taxonomy" id="4874"/>
    <lineage>
        <taxon>Eukaryota</taxon>
        <taxon>Fungi</taxon>
        <taxon>Fungi incertae sedis</taxon>
        <taxon>Mucoromycota</taxon>
        <taxon>Glomeromycotina</taxon>
        <taxon>Glomeromycetes</taxon>
        <taxon>Diversisporales</taxon>
        <taxon>Gigasporaceae</taxon>
        <taxon>Gigaspora</taxon>
    </lineage>
</organism>
<protein>
    <submittedName>
        <fullName evidence="1">32018_t:CDS:1</fullName>
    </submittedName>
</protein>
<feature type="non-terminal residue" evidence="1">
    <location>
        <position position="1"/>
    </location>
</feature>
<evidence type="ECO:0000313" key="2">
    <source>
        <dbReference type="Proteomes" id="UP000789901"/>
    </source>
</evidence>
<sequence length="44" mass="5326">IENKCEIIKKIIIELDKKSNIIINESENKIEKHLLARWFDFIEN</sequence>